<dbReference type="EMBL" id="AGSI01000006">
    <property type="protein sequence ID" value="EIE23982.1"/>
    <property type="molecule type" value="Genomic_DNA"/>
</dbReference>
<keyword evidence="3" id="KW-1185">Reference proteome</keyword>
<reference evidence="2 3" key="1">
    <citation type="journal article" date="2012" name="Genome Biol.">
        <title>The genome of the polar eukaryotic microalga coccomyxa subellipsoidea reveals traits of cold adaptation.</title>
        <authorList>
            <person name="Blanc G."/>
            <person name="Agarkova I."/>
            <person name="Grimwood J."/>
            <person name="Kuo A."/>
            <person name="Brueggeman A."/>
            <person name="Dunigan D."/>
            <person name="Gurnon J."/>
            <person name="Ladunga I."/>
            <person name="Lindquist E."/>
            <person name="Lucas S."/>
            <person name="Pangilinan J."/>
            <person name="Proschold T."/>
            <person name="Salamov A."/>
            <person name="Schmutz J."/>
            <person name="Weeks D."/>
            <person name="Yamada T."/>
            <person name="Claverie J.M."/>
            <person name="Grigoriev I."/>
            <person name="Van Etten J."/>
            <person name="Lomsadze A."/>
            <person name="Borodovsky M."/>
        </authorList>
    </citation>
    <scope>NUCLEOTIDE SEQUENCE [LARGE SCALE GENOMIC DNA]</scope>
    <source>
        <strain evidence="2 3">C-169</strain>
    </source>
</reference>
<gene>
    <name evidence="2" type="ORF">COCSUDRAFT_53175</name>
</gene>
<dbReference type="AlphaFoldDB" id="I0Z013"/>
<dbReference type="RefSeq" id="XP_005648526.1">
    <property type="nucleotide sequence ID" value="XM_005648469.1"/>
</dbReference>
<comment type="caution">
    <text evidence="2">The sequence shown here is derived from an EMBL/GenBank/DDBJ whole genome shotgun (WGS) entry which is preliminary data.</text>
</comment>
<feature type="region of interest" description="Disordered" evidence="1">
    <location>
        <begin position="1"/>
        <end position="50"/>
    </location>
</feature>
<evidence type="ECO:0000313" key="3">
    <source>
        <dbReference type="Proteomes" id="UP000007264"/>
    </source>
</evidence>
<protein>
    <submittedName>
        <fullName evidence="2">Uncharacterized protein</fullName>
    </submittedName>
</protein>
<dbReference type="KEGG" id="csl:COCSUDRAFT_53175"/>
<evidence type="ECO:0000256" key="1">
    <source>
        <dbReference type="SAM" id="MobiDB-lite"/>
    </source>
</evidence>
<name>I0Z013_COCSC</name>
<evidence type="ECO:0000313" key="2">
    <source>
        <dbReference type="EMBL" id="EIE23982.1"/>
    </source>
</evidence>
<accession>I0Z013</accession>
<dbReference type="GeneID" id="17041980"/>
<organism evidence="2 3">
    <name type="scientific">Coccomyxa subellipsoidea (strain C-169)</name>
    <name type="common">Green microalga</name>
    <dbReference type="NCBI Taxonomy" id="574566"/>
    <lineage>
        <taxon>Eukaryota</taxon>
        <taxon>Viridiplantae</taxon>
        <taxon>Chlorophyta</taxon>
        <taxon>core chlorophytes</taxon>
        <taxon>Trebouxiophyceae</taxon>
        <taxon>Trebouxiophyceae incertae sedis</taxon>
        <taxon>Coccomyxaceae</taxon>
        <taxon>Coccomyxa</taxon>
        <taxon>Coccomyxa subellipsoidea</taxon>
    </lineage>
</organism>
<sequence length="90" mass="9413">MSEAAARSSGMPPTAEEARTDTGAEGVDETVELLERRSREVGGNPADRATMLDPDYMAMVLAMDTLWAAGESAVTGLSQGEDCSAPEFSS</sequence>
<dbReference type="Proteomes" id="UP000007264">
    <property type="component" value="Unassembled WGS sequence"/>
</dbReference>
<proteinExistence type="predicted"/>